<dbReference type="InterPro" id="IPR011608">
    <property type="entry name" value="PRD"/>
</dbReference>
<accession>A0ABD4WWP1</accession>
<evidence type="ECO:0000313" key="3">
    <source>
        <dbReference type="EMBL" id="MDD9784601.1"/>
    </source>
</evidence>
<evidence type="ECO:0000256" key="1">
    <source>
        <dbReference type="ARBA" id="ARBA00022737"/>
    </source>
</evidence>
<gene>
    <name evidence="3" type="ORF">PVE99_19740</name>
</gene>
<dbReference type="Proteomes" id="UP001213771">
    <property type="component" value="Unassembled WGS sequence"/>
</dbReference>
<dbReference type="NCBIfam" id="NF046042">
    <property type="entry name" value="LicT"/>
    <property type="match status" value="1"/>
</dbReference>
<keyword evidence="1" id="KW-0677">Repeat</keyword>
<proteinExistence type="predicted"/>
<comment type="caution">
    <text evidence="3">The sequence shown here is derived from an EMBL/GenBank/DDBJ whole genome shotgun (WGS) entry which is preliminary data.</text>
</comment>
<dbReference type="InterPro" id="IPR036650">
    <property type="entry name" value="CAT_RNA-bd_dom_sf"/>
</dbReference>
<dbReference type="Gene3D" id="1.10.1790.10">
    <property type="entry name" value="PRD domain"/>
    <property type="match status" value="2"/>
</dbReference>
<dbReference type="Pfam" id="PF03123">
    <property type="entry name" value="CAT_RBD"/>
    <property type="match status" value="1"/>
</dbReference>
<dbReference type="AlphaFoldDB" id="A0ABD4WWP1"/>
<organism evidence="3 4">
    <name type="scientific">Priestia megaterium</name>
    <name type="common">Bacillus megaterium</name>
    <dbReference type="NCBI Taxonomy" id="1404"/>
    <lineage>
        <taxon>Bacteria</taxon>
        <taxon>Bacillati</taxon>
        <taxon>Bacillota</taxon>
        <taxon>Bacilli</taxon>
        <taxon>Bacillales</taxon>
        <taxon>Bacillaceae</taxon>
        <taxon>Priestia</taxon>
    </lineage>
</organism>
<name>A0ABD4WWP1_PRIMG</name>
<protein>
    <submittedName>
        <fullName evidence="3">PRD domain-containing protein</fullName>
    </submittedName>
</protein>
<dbReference type="SUPFAM" id="SSF63520">
    <property type="entry name" value="PTS-regulatory domain, PRD"/>
    <property type="match status" value="2"/>
</dbReference>
<dbReference type="PANTHER" id="PTHR30185:SF15">
    <property type="entry name" value="CRYPTIC BETA-GLUCOSIDE BGL OPERON ANTITERMINATOR"/>
    <property type="match status" value="1"/>
</dbReference>
<dbReference type="PANTHER" id="PTHR30185">
    <property type="entry name" value="CRYPTIC BETA-GLUCOSIDE BGL OPERON ANTITERMINATOR"/>
    <property type="match status" value="1"/>
</dbReference>
<reference evidence="3 4" key="1">
    <citation type="submission" date="2023-02" db="EMBL/GenBank/DDBJ databases">
        <authorList>
            <person name="Olszewska D."/>
        </authorList>
    </citation>
    <scope>NUCLEOTIDE SEQUENCE [LARGE SCALE GENOMIC DNA]</scope>
    <source>
        <strain evidence="3 4">FDU301</strain>
    </source>
</reference>
<feature type="domain" description="PRD" evidence="2">
    <location>
        <begin position="171"/>
        <end position="281"/>
    </location>
</feature>
<dbReference type="RefSeq" id="WP_057274903.1">
    <property type="nucleotide sequence ID" value="NZ_JARAOX010000196.1"/>
</dbReference>
<dbReference type="PROSITE" id="PS51372">
    <property type="entry name" value="PRD_2"/>
    <property type="match status" value="2"/>
</dbReference>
<sequence>MKIVKVLNTSVVLAKRDDEKEIIVMGKGIGFKNKPGHTINEAEVEKIYVPENKSTSNDLVEIMKETPKEYLILTDEIVSYAKIRLSKHLNEHLYISLTDHLFMATKRFKENLTIQNRLLWEVKKFYPEEFSVGLHALDLIEKQIGIQLPEEEAANIAFHLVNAQQNEDNSNHILLMTNTVKDILNIIKFHYKVDIPTDTINFSRFLTHLQFFVERLLDNKMLSTDDNDLIDQINRKYPQEVKCVEKIQKYIRTNFDYMISNDEKMYLIIHINRVVSRTNEKPIGG</sequence>
<dbReference type="InterPro" id="IPR050661">
    <property type="entry name" value="BglG_antiterminators"/>
</dbReference>
<feature type="domain" description="PRD" evidence="2">
    <location>
        <begin position="65"/>
        <end position="170"/>
    </location>
</feature>
<dbReference type="InterPro" id="IPR004341">
    <property type="entry name" value="CAT_RNA-bd_dom"/>
</dbReference>
<evidence type="ECO:0000313" key="4">
    <source>
        <dbReference type="Proteomes" id="UP001213771"/>
    </source>
</evidence>
<dbReference type="SMART" id="SM01061">
    <property type="entry name" value="CAT_RBD"/>
    <property type="match status" value="1"/>
</dbReference>
<dbReference type="Gene3D" id="2.30.24.10">
    <property type="entry name" value="CAT RNA-binding domain"/>
    <property type="match status" value="1"/>
</dbReference>
<evidence type="ECO:0000259" key="2">
    <source>
        <dbReference type="PROSITE" id="PS51372"/>
    </source>
</evidence>
<dbReference type="Pfam" id="PF00874">
    <property type="entry name" value="PRD"/>
    <property type="match status" value="2"/>
</dbReference>
<dbReference type="InterPro" id="IPR036634">
    <property type="entry name" value="PRD_sf"/>
</dbReference>
<dbReference type="EMBL" id="JARAOX010000196">
    <property type="protein sequence ID" value="MDD9784601.1"/>
    <property type="molecule type" value="Genomic_DNA"/>
</dbReference>
<dbReference type="SUPFAM" id="SSF50151">
    <property type="entry name" value="SacY-like RNA-binding domain"/>
    <property type="match status" value="1"/>
</dbReference>